<reference evidence="10" key="1">
    <citation type="submission" date="2017-06" db="EMBL/GenBank/DDBJ databases">
        <authorList>
            <person name="Varghese N."/>
            <person name="Submissions S."/>
        </authorList>
    </citation>
    <scope>NUCLEOTIDE SEQUENCE [LARGE SCALE GENOMIC DNA]</scope>
    <source>
        <strain evidence="10">JAD2</strain>
    </source>
</reference>
<dbReference type="RefSeq" id="WP_159461709.1">
    <property type="nucleotide sequence ID" value="NZ_FYEK01000044.1"/>
</dbReference>
<evidence type="ECO:0000256" key="4">
    <source>
        <dbReference type="ARBA" id="ARBA00022692"/>
    </source>
</evidence>
<evidence type="ECO:0000256" key="6">
    <source>
        <dbReference type="ARBA" id="ARBA00023136"/>
    </source>
</evidence>
<feature type="transmembrane region" description="Helical" evidence="7">
    <location>
        <begin position="317"/>
        <end position="340"/>
    </location>
</feature>
<dbReference type="PANTHER" id="PTHR30043">
    <property type="entry name" value="PHOSPHONATES TRANSPORT SYSTEM PERMEASE PROTEIN"/>
    <property type="match status" value="1"/>
</dbReference>
<dbReference type="Gene3D" id="1.10.3720.10">
    <property type="entry name" value="MetI-like"/>
    <property type="match status" value="1"/>
</dbReference>
<dbReference type="Proteomes" id="UP000197025">
    <property type="component" value="Unassembled WGS sequence"/>
</dbReference>
<dbReference type="InterPro" id="IPR035906">
    <property type="entry name" value="MetI-like_sf"/>
</dbReference>
<feature type="transmembrane region" description="Helical" evidence="7">
    <location>
        <begin position="27"/>
        <end position="44"/>
    </location>
</feature>
<evidence type="ECO:0000259" key="8">
    <source>
        <dbReference type="PROSITE" id="PS50928"/>
    </source>
</evidence>
<keyword evidence="2 7" id="KW-0813">Transport</keyword>
<dbReference type="OrthoDB" id="152016at2"/>
<protein>
    <submittedName>
        <fullName evidence="9">Binding-protein-dependent transport system inner membrane component</fullName>
    </submittedName>
</protein>
<dbReference type="EMBL" id="FYEK01000044">
    <property type="protein sequence ID" value="SNB70093.1"/>
    <property type="molecule type" value="Genomic_DNA"/>
</dbReference>
<comment type="similarity">
    <text evidence="7">Belongs to the binding-protein-dependent transport system permease family.</text>
</comment>
<comment type="subcellular location">
    <subcellularLocation>
        <location evidence="1 7">Cell membrane</location>
        <topology evidence="1 7">Multi-pass membrane protein</topology>
    </subcellularLocation>
</comment>
<dbReference type="PANTHER" id="PTHR30043:SF1">
    <property type="entry name" value="ABC TRANSPORT SYSTEM PERMEASE PROTEIN P69"/>
    <property type="match status" value="1"/>
</dbReference>
<dbReference type="NCBIfam" id="TIGR01097">
    <property type="entry name" value="PhnE"/>
    <property type="match status" value="1"/>
</dbReference>
<dbReference type="GO" id="GO:0015416">
    <property type="term" value="F:ABC-type phosphonate transporter activity"/>
    <property type="evidence" value="ECO:0007669"/>
    <property type="project" value="InterPro"/>
</dbReference>
<evidence type="ECO:0000256" key="3">
    <source>
        <dbReference type="ARBA" id="ARBA00022475"/>
    </source>
</evidence>
<evidence type="ECO:0000256" key="7">
    <source>
        <dbReference type="RuleBase" id="RU363032"/>
    </source>
</evidence>
<keyword evidence="4 7" id="KW-0812">Transmembrane</keyword>
<dbReference type="InterPro" id="IPR005769">
    <property type="entry name" value="PhnE/PtxC"/>
</dbReference>
<dbReference type="AlphaFoldDB" id="A0A212RCW5"/>
<dbReference type="Pfam" id="PF00528">
    <property type="entry name" value="BPD_transp_1"/>
    <property type="match status" value="1"/>
</dbReference>
<evidence type="ECO:0000256" key="2">
    <source>
        <dbReference type="ARBA" id="ARBA00022448"/>
    </source>
</evidence>
<proteinExistence type="inferred from homology"/>
<dbReference type="CDD" id="cd06261">
    <property type="entry name" value="TM_PBP2"/>
    <property type="match status" value="1"/>
</dbReference>
<name>A0A212RCW5_9CHLR</name>
<dbReference type="PROSITE" id="PS50928">
    <property type="entry name" value="ABC_TM1"/>
    <property type="match status" value="1"/>
</dbReference>
<dbReference type="GO" id="GO:0005886">
    <property type="term" value="C:plasma membrane"/>
    <property type="evidence" value="ECO:0007669"/>
    <property type="project" value="UniProtKB-SubCell"/>
</dbReference>
<feature type="transmembrane region" description="Helical" evidence="7">
    <location>
        <begin position="265"/>
        <end position="287"/>
    </location>
</feature>
<organism evidence="9 10">
    <name type="scientific">Thermoflexus hugenholtzii JAD2</name>
    <dbReference type="NCBI Taxonomy" id="877466"/>
    <lineage>
        <taxon>Bacteria</taxon>
        <taxon>Bacillati</taxon>
        <taxon>Chloroflexota</taxon>
        <taxon>Thermoflexia</taxon>
        <taxon>Thermoflexales</taxon>
        <taxon>Thermoflexaceae</taxon>
        <taxon>Thermoflexus</taxon>
    </lineage>
</organism>
<evidence type="ECO:0000256" key="5">
    <source>
        <dbReference type="ARBA" id="ARBA00022989"/>
    </source>
</evidence>
<keyword evidence="3" id="KW-1003">Cell membrane</keyword>
<sequence length="456" mass="49576">MAAERRPPRGYALLPALAYQALGHRSLAVIWVGVSLALIGLVGWRGHPGLWLGVGTWGLGTIYDAWRRLSGRRPLLWPAVLAALAVLYAVGWEVTEIDLRAPFVRFEKMRPYLVALTQPDLLTYPTERQVLRIPVEVPCRSAPQPVTVREGMEARLSAGCAQAGDPLTLEGEGFPPGVPLELWWVNPIGERQRILQGGRPLPVQADGTGRFRAAFLAPRAVPPGFEPPPGQSQTHFLEIHAVRVIGGPRPSEALLEVAEKMGETVAIALLATTFAVLIAAPLSFLAARNLMGGSLPTRLIYYGMRAFFNIVRSVEPLIFGIVFVVWVGLGSFAGMLALMVHSIAALGKLFSEVVEHIDPGPVEALTATGATRLQVIRYAVVPQVVPEFISFAVYRWDINVRMSTIIGFVGGGGIGFRLSEWIRLSAYRQVATAVIGIALVVMALDFVSAQVRRRIV</sequence>
<dbReference type="InterPro" id="IPR000515">
    <property type="entry name" value="MetI-like"/>
</dbReference>
<dbReference type="SUPFAM" id="SSF161098">
    <property type="entry name" value="MetI-like"/>
    <property type="match status" value="1"/>
</dbReference>
<evidence type="ECO:0000256" key="1">
    <source>
        <dbReference type="ARBA" id="ARBA00004651"/>
    </source>
</evidence>
<feature type="transmembrane region" description="Helical" evidence="7">
    <location>
        <begin position="398"/>
        <end position="418"/>
    </location>
</feature>
<dbReference type="InParanoid" id="A0A212RCW5"/>
<feature type="domain" description="ABC transmembrane type-1" evidence="8">
    <location>
        <begin position="261"/>
        <end position="448"/>
    </location>
</feature>
<evidence type="ECO:0000313" key="9">
    <source>
        <dbReference type="EMBL" id="SNB70093.1"/>
    </source>
</evidence>
<accession>A0A212RCW5</accession>
<evidence type="ECO:0000313" key="10">
    <source>
        <dbReference type="Proteomes" id="UP000197025"/>
    </source>
</evidence>
<feature type="transmembrane region" description="Helical" evidence="7">
    <location>
        <begin position="430"/>
        <end position="447"/>
    </location>
</feature>
<feature type="transmembrane region" description="Helical" evidence="7">
    <location>
        <begin position="75"/>
        <end position="95"/>
    </location>
</feature>
<keyword evidence="10" id="KW-1185">Reference proteome</keyword>
<gene>
    <name evidence="9" type="ORF">SAMN02746019_00011440</name>
</gene>
<keyword evidence="6 7" id="KW-0472">Membrane</keyword>
<keyword evidence="5 7" id="KW-1133">Transmembrane helix</keyword>